<accession>A0A561EXH7</accession>
<evidence type="ECO:0000313" key="3">
    <source>
        <dbReference type="Proteomes" id="UP000318416"/>
    </source>
</evidence>
<dbReference type="Proteomes" id="UP000318416">
    <property type="component" value="Unassembled WGS sequence"/>
</dbReference>
<reference evidence="2 3" key="1">
    <citation type="submission" date="2019-06" db="EMBL/GenBank/DDBJ databases">
        <title>Sequencing the genomes of 1000 actinobacteria strains.</title>
        <authorList>
            <person name="Klenk H.-P."/>
        </authorList>
    </citation>
    <scope>NUCLEOTIDE SEQUENCE [LARGE SCALE GENOMIC DNA]</scope>
    <source>
        <strain evidence="2 3">DSM 41649</strain>
    </source>
</reference>
<name>A0A561EXH7_9ACTN</name>
<dbReference type="OrthoDB" id="5572373at2"/>
<sequence length="87" mass="9538">MINEARGERWEHLDMSFGQFLLSGLTGAVRSEILSDEFPTSPHDFCPFGESVQTGPVRRPGTGAPSHRFGARDNGFRTPEACGTMPQ</sequence>
<evidence type="ECO:0000256" key="1">
    <source>
        <dbReference type="SAM" id="MobiDB-lite"/>
    </source>
</evidence>
<dbReference type="RefSeq" id="WP_145794567.1">
    <property type="nucleotide sequence ID" value="NZ_BAAABR010000017.1"/>
</dbReference>
<keyword evidence="3" id="KW-1185">Reference proteome</keyword>
<evidence type="ECO:0000313" key="2">
    <source>
        <dbReference type="EMBL" id="TWE20299.1"/>
    </source>
</evidence>
<proteinExistence type="predicted"/>
<comment type="caution">
    <text evidence="2">The sequence shown here is derived from an EMBL/GenBank/DDBJ whole genome shotgun (WGS) entry which is preliminary data.</text>
</comment>
<dbReference type="EMBL" id="VIVR01000001">
    <property type="protein sequence ID" value="TWE20299.1"/>
    <property type="molecule type" value="Genomic_DNA"/>
</dbReference>
<dbReference type="AlphaFoldDB" id="A0A561EXH7"/>
<protein>
    <submittedName>
        <fullName evidence="2">Uncharacterized protein</fullName>
    </submittedName>
</protein>
<organism evidence="2 3">
    <name type="scientific">Kitasatospora atroaurantiaca</name>
    <dbReference type="NCBI Taxonomy" id="285545"/>
    <lineage>
        <taxon>Bacteria</taxon>
        <taxon>Bacillati</taxon>
        <taxon>Actinomycetota</taxon>
        <taxon>Actinomycetes</taxon>
        <taxon>Kitasatosporales</taxon>
        <taxon>Streptomycetaceae</taxon>
        <taxon>Kitasatospora</taxon>
    </lineage>
</organism>
<feature type="region of interest" description="Disordered" evidence="1">
    <location>
        <begin position="52"/>
        <end position="87"/>
    </location>
</feature>
<gene>
    <name evidence="2" type="ORF">FB465_5448</name>
</gene>